<feature type="domain" description="Gliding motility-associated protein GldM N-terminal" evidence="2">
    <location>
        <begin position="32"/>
        <end position="221"/>
    </location>
</feature>
<dbReference type="InterPro" id="IPR019859">
    <property type="entry name" value="Motility-assoc_prot_GldM"/>
</dbReference>
<dbReference type="RefSeq" id="WP_112304683.1">
    <property type="nucleotide sequence ID" value="NZ_QMDV01000001.1"/>
</dbReference>
<evidence type="ECO:0000313" key="5">
    <source>
        <dbReference type="EMBL" id="RAU84403.1"/>
    </source>
</evidence>
<dbReference type="InterPro" id="IPR048405">
    <property type="entry name" value="GldM_Ig-like-1"/>
</dbReference>
<evidence type="ECO:0000259" key="4">
    <source>
        <dbReference type="Pfam" id="PF21602"/>
    </source>
</evidence>
<reference evidence="5 6" key="2">
    <citation type="submission" date="2018-07" db="EMBL/GenBank/DDBJ databases">
        <title>Pontibacter sp. 2b14 genomic sequence and assembly.</title>
        <authorList>
            <person name="Du Z.-J."/>
        </authorList>
    </citation>
    <scope>NUCLEOTIDE SEQUENCE [LARGE SCALE GENOMIC DNA]</scope>
    <source>
        <strain evidence="5 6">2b14</strain>
    </source>
</reference>
<feature type="domain" description="Gliding motility-associated protein GldM second immunoglobulin-like" evidence="4">
    <location>
        <begin position="329"/>
        <end position="407"/>
    </location>
</feature>
<gene>
    <name evidence="5" type="ORF">DP923_05030</name>
</gene>
<dbReference type="Pfam" id="PF12080">
    <property type="entry name" value="GldM_4th"/>
    <property type="match status" value="1"/>
</dbReference>
<dbReference type="OrthoDB" id="1490890at2"/>
<dbReference type="NCBIfam" id="TIGR03517">
    <property type="entry name" value="GldM_gliding"/>
    <property type="match status" value="1"/>
</dbReference>
<name>A0A364RJE9_9BACT</name>
<dbReference type="InterPro" id="IPR022720">
    <property type="entry name" value="Motility-assoc_prot_GldM_N"/>
</dbReference>
<evidence type="ECO:0000259" key="1">
    <source>
        <dbReference type="Pfam" id="PF12080"/>
    </source>
</evidence>
<dbReference type="Pfam" id="PF12081">
    <property type="entry name" value="GldM_1st"/>
    <property type="match status" value="1"/>
</dbReference>
<evidence type="ECO:0000259" key="2">
    <source>
        <dbReference type="Pfam" id="PF12081"/>
    </source>
</evidence>
<reference evidence="5 6" key="1">
    <citation type="submission" date="2018-06" db="EMBL/GenBank/DDBJ databases">
        <authorList>
            <person name="Liu Z.-W."/>
        </authorList>
    </citation>
    <scope>NUCLEOTIDE SEQUENCE [LARGE SCALE GENOMIC DNA]</scope>
    <source>
        <strain evidence="5 6">2b14</strain>
    </source>
</reference>
<sequence length="529" mass="57473">MAGGKETPRQKMIGMMYLVLTALLALNVSSAILLKFQFLDDSLQTVNQKTKGDNQGVVTNIQAAVAKNKTQSANDKRVLKNAQEIRQQTSDMVGYIQSLRAMLIEKTGGMTPEKTYKQPEGNDIIAINMLGGSKNGKGYELEQKLNAYAKYLKQYNPAMPDKLAMSGRENPVAANDPNQKRKDFAQLNFQDTPLVAALAVLSQQENEVLKYEADALQRLAAQVGADVLKFEKIFAMARAESKTVAAGTKYKADMFIAASSDNITPTMTYQGRPVKVVNGMGTVEFVAAASNYDAEGNSKQQWKGNITINQNGNDTTFSVTEEYIVAKPVIQVQSASVQALYFQCANELNIQVPALGAIYDPSFSASGGSAIKGAKKGQVTVIPSSTEVKINVSSGGNAIGSETFKVRPIPKPSIVAMVNGREVDVKRGVPAQSFRAVEIQAVAEEGFKQFLPQEARYRVTRWKAYLVRGSNPIDQAEFSSPSANLTQFAAKASKGDRVVLEILDVKRLNYKGQAVDVNVGQPNFNIPLN</sequence>
<dbReference type="Pfam" id="PF21602">
    <property type="entry name" value="GldM_3rd"/>
    <property type="match status" value="1"/>
</dbReference>
<dbReference type="InterPro" id="IPR022719">
    <property type="entry name" value="Motility-assoc_prot_GldM_C"/>
</dbReference>
<dbReference type="Proteomes" id="UP000251692">
    <property type="component" value="Unassembled WGS sequence"/>
</dbReference>
<comment type="caution">
    <text evidence="5">The sequence shown here is derived from an EMBL/GenBank/DDBJ whole genome shotgun (WGS) entry which is preliminary data.</text>
</comment>
<dbReference type="AlphaFoldDB" id="A0A364RJE9"/>
<dbReference type="Pfam" id="PF21601">
    <property type="entry name" value="GldM_2nd"/>
    <property type="match status" value="1"/>
</dbReference>
<evidence type="ECO:0000313" key="6">
    <source>
        <dbReference type="Proteomes" id="UP000251692"/>
    </source>
</evidence>
<dbReference type="EMBL" id="QMDV01000001">
    <property type="protein sequence ID" value="RAU84403.1"/>
    <property type="molecule type" value="Genomic_DNA"/>
</dbReference>
<accession>A0A364RJE9</accession>
<feature type="domain" description="Gliding motility-associated protein GldM first immunoglobulin-like" evidence="3">
    <location>
        <begin position="225"/>
        <end position="327"/>
    </location>
</feature>
<feature type="domain" description="Gliding motility-associated protein GldM C-terminal" evidence="1">
    <location>
        <begin position="410"/>
        <end position="528"/>
    </location>
</feature>
<protein>
    <submittedName>
        <fullName evidence="5">Gliding motility protein GldM</fullName>
    </submittedName>
</protein>
<proteinExistence type="predicted"/>
<organism evidence="5 6">
    <name type="scientific">Pontibacter arcticus</name>
    <dbReference type="NCBI Taxonomy" id="2080288"/>
    <lineage>
        <taxon>Bacteria</taxon>
        <taxon>Pseudomonadati</taxon>
        <taxon>Bacteroidota</taxon>
        <taxon>Cytophagia</taxon>
        <taxon>Cytophagales</taxon>
        <taxon>Hymenobacteraceae</taxon>
        <taxon>Pontibacter</taxon>
    </lineage>
</organism>
<dbReference type="InterPro" id="IPR048406">
    <property type="entry name" value="GldM_Ig-like-2"/>
</dbReference>
<keyword evidence="6" id="KW-1185">Reference proteome</keyword>
<evidence type="ECO:0000259" key="3">
    <source>
        <dbReference type="Pfam" id="PF21601"/>
    </source>
</evidence>